<name>A0ACD5AF75_9ACTN</name>
<dbReference type="EMBL" id="CP146022">
    <property type="protein sequence ID" value="WWQ65836.1"/>
    <property type="molecule type" value="Genomic_DNA"/>
</dbReference>
<gene>
    <name evidence="1" type="ORF">V2W30_22585</name>
</gene>
<evidence type="ECO:0000313" key="1">
    <source>
        <dbReference type="EMBL" id="WWQ65836.1"/>
    </source>
</evidence>
<keyword evidence="2" id="KW-1185">Reference proteome</keyword>
<reference evidence="1" key="1">
    <citation type="journal article" date="2025" name="Int. J. Syst. Evol. Microbiol.">
        <title>Streptomyces citrinus sp. nov., with yellow diffusible pigment.</title>
        <authorList>
            <person name="He Y."/>
            <person name="Yang E."/>
            <person name="Xu J."/>
            <person name="Sun Y."/>
            <person name="Sun L."/>
        </authorList>
    </citation>
    <scope>NUCLEOTIDE SEQUENCE</scope>
    <source>
        <strain evidence="1">Q6</strain>
    </source>
</reference>
<evidence type="ECO:0000313" key="2">
    <source>
        <dbReference type="Proteomes" id="UP001432251"/>
    </source>
</evidence>
<dbReference type="Proteomes" id="UP001432251">
    <property type="component" value="Chromosome"/>
</dbReference>
<sequence>MTDDLAQWLGEQLDVDAAHAVAAAEEAPGAEWRYDGQYVVAVAERDMVAVGSQDFMDPKVGEHIAAHDPARVLREIDAKRQMLTLHAATGGHECSTRDERGDIDHCTWVMESEACPTLRLLALPYADRPGYREEWRP</sequence>
<proteinExistence type="predicted"/>
<accession>A0ACD5AF75</accession>
<organism evidence="1 2">
    <name type="scientific">Streptomyces citrinus</name>
    <dbReference type="NCBI Taxonomy" id="3118173"/>
    <lineage>
        <taxon>Bacteria</taxon>
        <taxon>Bacillati</taxon>
        <taxon>Actinomycetota</taxon>
        <taxon>Actinomycetes</taxon>
        <taxon>Kitasatosporales</taxon>
        <taxon>Streptomycetaceae</taxon>
        <taxon>Streptomyces</taxon>
    </lineage>
</organism>
<protein>
    <submittedName>
        <fullName evidence="1">DUF6221 family protein</fullName>
    </submittedName>
</protein>